<geneLocation type="plasmid" evidence="1">
    <name>pESBL87</name>
</geneLocation>
<evidence type="ECO:0000313" key="1">
    <source>
        <dbReference type="EMBL" id="QJS04829.1"/>
    </source>
</evidence>
<accession>A0A6M4P7L6</accession>
<gene>
    <name evidence="1" type="ORF">G6850_00107</name>
</gene>
<sequence length="374" mass="40676">MLKSGPSPAGVQVIEIGQSLRFFGIGERRKDDRSSCQFCGFCCTDDTFVNLACMIVVGTEDKGALLPFLPGLFGHGNHVARIHCHQHRKAGGFVQGGGSGIALGKQHRLAVARCTQRKPVTGFLGIFQDAGILPAGDRNALVGAYCAVTVAERNNELIFVVYSHPRRSLNAFPGQVFMCRGLRPFVDIAAGIRGLSVVLCFQFPLCVLPALQRMRFQVKPCAGICLLSAGEGPVDRRIIRAAIIPVPAGRSAVQEAAICATFLPVFVTGGRNPVDFTVHGRQFFQNQSGIFQYLGKLGDRITAVHGDFLRSGQPAVQHGQVRPRAGKPEFVLFIPEDGCVPVHRGMRLFEIFYFICRHGKPGAVSGYRRHECFS</sequence>
<organism evidence="1">
    <name type="scientific">Escherichia coli</name>
    <dbReference type="NCBI Taxonomy" id="562"/>
    <lineage>
        <taxon>Bacteria</taxon>
        <taxon>Pseudomonadati</taxon>
        <taxon>Pseudomonadota</taxon>
        <taxon>Gammaproteobacteria</taxon>
        <taxon>Enterobacterales</taxon>
        <taxon>Enterobacteriaceae</taxon>
        <taxon>Escherichia</taxon>
    </lineage>
</organism>
<keyword evidence="1" id="KW-0614">Plasmid</keyword>
<name>A0A6M4P7L6_ECOLX</name>
<proteinExistence type="predicted"/>
<protein>
    <submittedName>
        <fullName evidence="1">Uncharacterized protein</fullName>
    </submittedName>
</protein>
<reference evidence="1" key="1">
    <citation type="journal article" date="2020" name="Vet. Microbiol.">
        <title>Characterisation of plasmids harbouring extended-spectrum cephalosporin resistance genes in Escherichia coli from French rivers.</title>
        <authorList>
            <person name="Baron S."/>
            <person name="Le Devendec L."/>
            <person name="Lucas P."/>
            <person name="Larvor E."/>
            <person name="Jove T."/>
            <person name="Kempf I."/>
        </authorList>
    </citation>
    <scope>NUCLEOTIDE SEQUENCE</scope>
    <source>
        <strain evidence="1">DH5alpha</strain>
        <plasmid evidence="1">pESBL87</plasmid>
    </source>
</reference>
<dbReference type="AlphaFoldDB" id="A0A6M4P7L6"/>
<dbReference type="EMBL" id="MT230374">
    <property type="protein sequence ID" value="QJS04829.1"/>
    <property type="molecule type" value="Genomic_DNA"/>
</dbReference>